<evidence type="ECO:0000256" key="1">
    <source>
        <dbReference type="ARBA" id="ARBA00001166"/>
    </source>
</evidence>
<evidence type="ECO:0000313" key="10">
    <source>
        <dbReference type="EMBL" id="CAI9609853.1"/>
    </source>
</evidence>
<dbReference type="InterPro" id="IPR006145">
    <property type="entry name" value="PsdUridine_synth_RsuA/RluA"/>
</dbReference>
<gene>
    <name evidence="10" type="ORF">SPARVUS_LOCUS14324196</name>
</gene>
<comment type="similarity">
    <text evidence="3">Belongs to the pseudouridine synthase RluA family.</text>
</comment>
<evidence type="ECO:0000256" key="2">
    <source>
        <dbReference type="ARBA" id="ARBA00001896"/>
    </source>
</evidence>
<evidence type="ECO:0000259" key="9">
    <source>
        <dbReference type="Pfam" id="PF00849"/>
    </source>
</evidence>
<reference evidence="10" key="1">
    <citation type="submission" date="2023-05" db="EMBL/GenBank/DDBJ databases">
        <authorList>
            <person name="Stuckert A."/>
        </authorList>
    </citation>
    <scope>NUCLEOTIDE SEQUENCE</scope>
</reference>
<organism evidence="10 11">
    <name type="scientific">Staurois parvus</name>
    <dbReference type="NCBI Taxonomy" id="386267"/>
    <lineage>
        <taxon>Eukaryota</taxon>
        <taxon>Metazoa</taxon>
        <taxon>Chordata</taxon>
        <taxon>Craniata</taxon>
        <taxon>Vertebrata</taxon>
        <taxon>Euteleostomi</taxon>
        <taxon>Amphibia</taxon>
        <taxon>Batrachia</taxon>
        <taxon>Anura</taxon>
        <taxon>Neobatrachia</taxon>
        <taxon>Ranoidea</taxon>
        <taxon>Ranidae</taxon>
        <taxon>Staurois</taxon>
    </lineage>
</organism>
<protein>
    <recommendedName>
        <fullName evidence="6">Pseudouridylate synthase RPUSD4, mitochondrial</fullName>
    </recommendedName>
    <alternativeName>
        <fullName evidence="7">RNA pseudouridylate synthase domain-containing protein 4</fullName>
    </alternativeName>
</protein>
<feature type="domain" description="Pseudouridine synthase RsuA/RluA-like" evidence="9">
    <location>
        <begin position="47"/>
        <end position="181"/>
    </location>
</feature>
<dbReference type="InterPro" id="IPR020103">
    <property type="entry name" value="PsdUridine_synth_cat_dom_sf"/>
</dbReference>
<dbReference type="PANTHER" id="PTHR21600:SF83">
    <property type="entry name" value="PSEUDOURIDYLATE SYNTHASE RPUSD4, MITOCHONDRIAL"/>
    <property type="match status" value="1"/>
</dbReference>
<comment type="catalytic activity">
    <reaction evidence="1">
        <text>a uridine in mRNA = a pseudouridine in mRNA</text>
        <dbReference type="Rhea" id="RHEA:56644"/>
        <dbReference type="Rhea" id="RHEA-COMP:14658"/>
        <dbReference type="Rhea" id="RHEA-COMP:14659"/>
        <dbReference type="ChEBI" id="CHEBI:65314"/>
        <dbReference type="ChEBI" id="CHEBI:65315"/>
    </reaction>
</comment>
<comment type="catalytic activity">
    <reaction evidence="2">
        <text>uridine in 5S rRNA = pseudouridine in 5S rRNA</text>
        <dbReference type="Rhea" id="RHEA:47036"/>
        <dbReference type="Rhea" id="RHEA-COMP:11730"/>
        <dbReference type="Rhea" id="RHEA-COMP:11731"/>
        <dbReference type="ChEBI" id="CHEBI:65314"/>
        <dbReference type="ChEBI" id="CHEBI:65315"/>
    </reaction>
</comment>
<dbReference type="CDD" id="cd02869">
    <property type="entry name" value="PseudoU_synth_RluA_like"/>
    <property type="match status" value="1"/>
</dbReference>
<name>A0ABN9GK46_9NEOB</name>
<dbReference type="Pfam" id="PF00849">
    <property type="entry name" value="PseudoU_synth_2"/>
    <property type="match status" value="1"/>
</dbReference>
<evidence type="ECO:0000256" key="7">
    <source>
        <dbReference type="ARBA" id="ARBA00041563"/>
    </source>
</evidence>
<evidence type="ECO:0000256" key="4">
    <source>
        <dbReference type="ARBA" id="ARBA00023235"/>
    </source>
</evidence>
<evidence type="ECO:0000256" key="5">
    <source>
        <dbReference type="ARBA" id="ARBA00036943"/>
    </source>
</evidence>
<dbReference type="Proteomes" id="UP001162483">
    <property type="component" value="Unassembled WGS sequence"/>
</dbReference>
<accession>A0ABN9GK46</accession>
<keyword evidence="4" id="KW-0413">Isomerase</keyword>
<evidence type="ECO:0000256" key="3">
    <source>
        <dbReference type="ARBA" id="ARBA00010876"/>
    </source>
</evidence>
<dbReference type="EMBL" id="CATNWA010018850">
    <property type="protein sequence ID" value="CAI9609853.1"/>
    <property type="molecule type" value="Genomic_DNA"/>
</dbReference>
<keyword evidence="11" id="KW-1185">Reference proteome</keyword>
<feature type="non-terminal residue" evidence="10">
    <location>
        <position position="1"/>
    </location>
</feature>
<evidence type="ECO:0000313" key="11">
    <source>
        <dbReference type="Proteomes" id="UP001162483"/>
    </source>
</evidence>
<feature type="region of interest" description="Disordered" evidence="8">
    <location>
        <begin position="172"/>
        <end position="274"/>
    </location>
</feature>
<evidence type="ECO:0000256" key="8">
    <source>
        <dbReference type="SAM" id="MobiDB-lite"/>
    </source>
</evidence>
<sequence length="310" mass="32808">AAARGTSGARRLVERLRAEKSSAERSQVSRPSLRDLRSYVIPEEAGLLLINKPPGLAAHGGPGVEHSLVSMLPALSHWLFGGAGPLLICHRLDKDSSGALLLARSAEAADRVQRALREHRMSRVYWALCVGAPTPPEGILDIPIIEKETPGPQKHFKMALCPRFRVSSDGSVQRFRVSRSAPRGRHQIPHPGGKIGSLTAGAAANHRGEASAEKSPGSGPELPHPGGPQILPLGAPGSTETSGAGVAFSRHHFLPHPLSSPSPPCRPDHPQVVSRGSPHCIALCTPQTLPEYSAQTEILFPQPAGHPPPS</sequence>
<dbReference type="Gene3D" id="3.30.2350.10">
    <property type="entry name" value="Pseudouridine synthase"/>
    <property type="match status" value="1"/>
</dbReference>
<comment type="catalytic activity">
    <reaction evidence="5">
        <text>a uridine in tRNA = a pseudouridine in tRNA</text>
        <dbReference type="Rhea" id="RHEA:54572"/>
        <dbReference type="Rhea" id="RHEA-COMP:13339"/>
        <dbReference type="Rhea" id="RHEA-COMP:13934"/>
        <dbReference type="ChEBI" id="CHEBI:65314"/>
        <dbReference type="ChEBI" id="CHEBI:65315"/>
    </reaction>
</comment>
<evidence type="ECO:0000256" key="6">
    <source>
        <dbReference type="ARBA" id="ARBA00039953"/>
    </source>
</evidence>
<dbReference type="PANTHER" id="PTHR21600">
    <property type="entry name" value="MITOCHONDRIAL RNA PSEUDOURIDINE SYNTHASE"/>
    <property type="match status" value="1"/>
</dbReference>
<comment type="caution">
    <text evidence="10">The sequence shown here is derived from an EMBL/GenBank/DDBJ whole genome shotgun (WGS) entry which is preliminary data.</text>
</comment>
<dbReference type="SUPFAM" id="SSF55120">
    <property type="entry name" value="Pseudouridine synthase"/>
    <property type="match status" value="1"/>
</dbReference>
<proteinExistence type="inferred from homology"/>
<dbReference type="InterPro" id="IPR050188">
    <property type="entry name" value="RluA_PseudoU_synthase"/>
</dbReference>